<dbReference type="KEGG" id="bhl:Bache_3135"/>
<sequence>MIVNKRILTVLFALCLPCVAVGLRAQSDDFGIWTDIEVKKKLFPGFDASAEGEFRTRNGLKNVERWSAGFGMAYRPVSFLKADGGYTYIYSRQPVEETKKGNLISAYWSPRHRFYASLTGSYTWYRLELSLRERYQWTRRMALSVPKYDGDDGSRKADEEISAKTKNILRTRLQAVWNIRKSAFSPYASCELYHSITDGWGIDKTRWTLGTGYRINKCHSVDAFYRYQNHADDDEANGHVLGVGYKLKL</sequence>
<reference key="1">
    <citation type="submission" date="2010-11" db="EMBL/GenBank/DDBJ databases">
        <title>The complete genome of Bacteroides helcogenes P 36-108.</title>
        <authorList>
            <consortium name="US DOE Joint Genome Institute (JGI-PGF)"/>
            <person name="Lucas S."/>
            <person name="Copeland A."/>
            <person name="Lapidus A."/>
            <person name="Bruce D."/>
            <person name="Goodwin L."/>
            <person name="Pitluck S."/>
            <person name="Kyrpides N."/>
            <person name="Mavromatis K."/>
            <person name="Ivanova N."/>
            <person name="Zeytun A."/>
            <person name="Brettin T."/>
            <person name="Detter J.C."/>
            <person name="Tapia R."/>
            <person name="Han C."/>
            <person name="Land M."/>
            <person name="Hauser L."/>
            <person name="Markowitz V."/>
            <person name="Cheng J.-F."/>
            <person name="Hugenholtz P."/>
            <person name="Woyke T."/>
            <person name="Wu D."/>
            <person name="Gronow S."/>
            <person name="Wellnitz S."/>
            <person name="Brambilla E."/>
            <person name="Klenk H.-P."/>
            <person name="Eisen J.A."/>
        </authorList>
    </citation>
    <scope>NUCLEOTIDE SEQUENCE</scope>
    <source>
        <strain>P 36-108</strain>
    </source>
</reference>
<dbReference type="HOGENOM" id="CLU_100494_0_0_10"/>
<evidence type="ECO:0000313" key="3">
    <source>
        <dbReference type="Proteomes" id="UP000008630"/>
    </source>
</evidence>
<dbReference type="AlphaFoldDB" id="E6SQZ1"/>
<protein>
    <recommendedName>
        <fullName evidence="4">DUF2490 domain-containing protein</fullName>
    </recommendedName>
</protein>
<keyword evidence="1" id="KW-0732">Signal</keyword>
<dbReference type="RefSeq" id="WP_013548647.1">
    <property type="nucleotide sequence ID" value="NC_014933.1"/>
</dbReference>
<dbReference type="OrthoDB" id="1026376at2"/>
<dbReference type="PATRIC" id="fig|693979.3.peg.3284"/>
<keyword evidence="3" id="KW-1185">Reference proteome</keyword>
<dbReference type="Proteomes" id="UP000008630">
    <property type="component" value="Chromosome"/>
</dbReference>
<dbReference type="eggNOG" id="ENOG50331DG">
    <property type="taxonomic scope" value="Bacteria"/>
</dbReference>
<dbReference type="InterPro" id="IPR011250">
    <property type="entry name" value="OMP/PagP_B-barrel"/>
</dbReference>
<dbReference type="STRING" id="693979.Bache_3135"/>
<organism evidence="2 3">
    <name type="scientific">Bacteroides helcogenes (strain ATCC 35417 / DSM 20613 / JCM 6297 / CCUG 15421 / P 36-108)</name>
    <dbReference type="NCBI Taxonomy" id="693979"/>
    <lineage>
        <taxon>Bacteria</taxon>
        <taxon>Pseudomonadati</taxon>
        <taxon>Bacteroidota</taxon>
        <taxon>Bacteroidia</taxon>
        <taxon>Bacteroidales</taxon>
        <taxon>Bacteroidaceae</taxon>
        <taxon>Bacteroides</taxon>
    </lineage>
</organism>
<evidence type="ECO:0000313" key="2">
    <source>
        <dbReference type="EMBL" id="ADV45060.1"/>
    </source>
</evidence>
<gene>
    <name evidence="2" type="ordered locus">Bache_3135</name>
</gene>
<feature type="signal peptide" evidence="1">
    <location>
        <begin position="1"/>
        <end position="20"/>
    </location>
</feature>
<dbReference type="SUPFAM" id="SSF56925">
    <property type="entry name" value="OMPA-like"/>
    <property type="match status" value="1"/>
</dbReference>
<evidence type="ECO:0008006" key="4">
    <source>
        <dbReference type="Google" id="ProtNLM"/>
    </source>
</evidence>
<name>E6SQZ1_BACT6</name>
<reference evidence="2 3" key="2">
    <citation type="journal article" date="2011" name="Stand. Genomic Sci.">
        <title>Complete genome sequence of Bacteroides helcogenes type strain (P 36-108).</title>
        <authorList>
            <person name="Pati A."/>
            <person name="Gronow S."/>
            <person name="Zeytun A."/>
            <person name="Lapidus A."/>
            <person name="Nolan M."/>
            <person name="Hammon N."/>
            <person name="Deshpande S."/>
            <person name="Cheng J.F."/>
            <person name="Tapia R."/>
            <person name="Han C."/>
            <person name="Goodwin L."/>
            <person name="Pitluck S."/>
            <person name="Liolios K."/>
            <person name="Pagani I."/>
            <person name="Ivanova N."/>
            <person name="Mavromatis K."/>
            <person name="Chen A."/>
            <person name="Palaniappan K."/>
            <person name="Land M."/>
            <person name="Hauser L."/>
            <person name="Chang Y.J."/>
            <person name="Jeffries C.D."/>
            <person name="Detter J.C."/>
            <person name="Brambilla E."/>
            <person name="Rohde M."/>
            <person name="Goker M."/>
            <person name="Woyke T."/>
            <person name="Bristow J."/>
            <person name="Eisen J.A."/>
            <person name="Markowitz V."/>
            <person name="Hugenholtz P."/>
            <person name="Kyrpides N.C."/>
            <person name="Klenk H.P."/>
            <person name="Lucas S."/>
        </authorList>
    </citation>
    <scope>NUCLEOTIDE SEQUENCE [LARGE SCALE GENOMIC DNA]</scope>
    <source>
        <strain evidence="3">ATCC 35417 / DSM 20613 / JCM 6297 / CCUG 15421 / P 36-108</strain>
    </source>
</reference>
<accession>E6SQZ1</accession>
<evidence type="ECO:0000256" key="1">
    <source>
        <dbReference type="SAM" id="SignalP"/>
    </source>
</evidence>
<dbReference type="InterPro" id="IPR019619">
    <property type="entry name" value="DUF2490"/>
</dbReference>
<dbReference type="Pfam" id="PF10677">
    <property type="entry name" value="DUF2490"/>
    <property type="match status" value="1"/>
</dbReference>
<feature type="chain" id="PRO_5003211359" description="DUF2490 domain-containing protein" evidence="1">
    <location>
        <begin position="21"/>
        <end position="249"/>
    </location>
</feature>
<dbReference type="EMBL" id="CP002352">
    <property type="protein sequence ID" value="ADV45060.1"/>
    <property type="molecule type" value="Genomic_DNA"/>
</dbReference>
<proteinExistence type="predicted"/>